<accession>A0A179FID9</accession>
<feature type="compositionally biased region" description="Basic and acidic residues" evidence="1">
    <location>
        <begin position="1"/>
        <end position="11"/>
    </location>
</feature>
<feature type="compositionally biased region" description="Basic residues" evidence="1">
    <location>
        <begin position="12"/>
        <end position="23"/>
    </location>
</feature>
<feature type="region of interest" description="Disordered" evidence="1">
    <location>
        <begin position="272"/>
        <end position="307"/>
    </location>
</feature>
<sequence length="307" mass="33434">MARNEQEILLRERHKAKGHHHHEKPTTIGASGYHSTNAMSYLSPDSARSARGKSPGKEAAGHNNRVQEPHDLCKDELAPSDTVAYPQVHYLDQHWYLVPISKDDERAKKSGSNLLKSAISTIVGKHDLEDHELVVTSTTRSSHQLESDAKTHHRGQDSSHQLHQDATIPVRTPGSESPHQLCCDPVVEEAKGPVQHDLEAHQPTKLTKIDRQHNLAKDVTVGAGGCAVAKHDIHAHEIVKSHGTGPPHHLKDDGGVATSGKSWTTHALDSDNTVMSSNAGHGSHDLDAHTSTKVVGNKSPLDAFRKH</sequence>
<reference evidence="2 3" key="1">
    <citation type="journal article" date="2016" name="PLoS Pathog.">
        <title>Biosynthesis of antibiotic leucinostatins in bio-control fungus Purpureocillium lilacinum and their inhibition on phytophthora revealed by genome mining.</title>
        <authorList>
            <person name="Wang G."/>
            <person name="Liu Z."/>
            <person name="Lin R."/>
            <person name="Li E."/>
            <person name="Mao Z."/>
            <person name="Ling J."/>
            <person name="Yang Y."/>
            <person name="Yin W.B."/>
            <person name="Xie B."/>
        </authorList>
    </citation>
    <scope>NUCLEOTIDE SEQUENCE [LARGE SCALE GENOMIC DNA]</scope>
    <source>
        <strain evidence="2">170</strain>
    </source>
</reference>
<dbReference type="RefSeq" id="XP_018142709.2">
    <property type="nucleotide sequence ID" value="XM_018285521.2"/>
</dbReference>
<dbReference type="EMBL" id="LSBJ02000005">
    <property type="protein sequence ID" value="OAQ65395.2"/>
    <property type="molecule type" value="Genomic_DNA"/>
</dbReference>
<feature type="region of interest" description="Disordered" evidence="1">
    <location>
        <begin position="1"/>
        <end position="71"/>
    </location>
</feature>
<evidence type="ECO:0000256" key="1">
    <source>
        <dbReference type="SAM" id="MobiDB-lite"/>
    </source>
</evidence>
<feature type="compositionally biased region" description="Basic and acidic residues" evidence="1">
    <location>
        <begin position="143"/>
        <end position="163"/>
    </location>
</feature>
<feature type="compositionally biased region" description="Basic and acidic residues" evidence="1">
    <location>
        <begin position="55"/>
        <end position="71"/>
    </location>
</feature>
<evidence type="ECO:0000313" key="3">
    <source>
        <dbReference type="Proteomes" id="UP000078397"/>
    </source>
</evidence>
<comment type="caution">
    <text evidence="2">The sequence shown here is derived from an EMBL/GenBank/DDBJ whole genome shotgun (WGS) entry which is preliminary data.</text>
</comment>
<feature type="region of interest" description="Disordered" evidence="1">
    <location>
        <begin position="138"/>
        <end position="179"/>
    </location>
</feature>
<dbReference type="OrthoDB" id="1045822at2759"/>
<dbReference type="AlphaFoldDB" id="A0A179FID9"/>
<proteinExistence type="predicted"/>
<name>A0A179FID9_METCM</name>
<dbReference type="STRING" id="1380566.A0A179FID9"/>
<evidence type="ECO:0000313" key="2">
    <source>
        <dbReference type="EMBL" id="OAQ65395.2"/>
    </source>
</evidence>
<gene>
    <name evidence="2" type="ORF">VFPPC_06499</name>
</gene>
<keyword evidence="3" id="KW-1185">Reference proteome</keyword>
<dbReference type="KEGG" id="pchm:VFPPC_06499"/>
<dbReference type="Proteomes" id="UP000078397">
    <property type="component" value="Unassembled WGS sequence"/>
</dbReference>
<organism evidence="2 3">
    <name type="scientific">Pochonia chlamydosporia 170</name>
    <dbReference type="NCBI Taxonomy" id="1380566"/>
    <lineage>
        <taxon>Eukaryota</taxon>
        <taxon>Fungi</taxon>
        <taxon>Dikarya</taxon>
        <taxon>Ascomycota</taxon>
        <taxon>Pezizomycotina</taxon>
        <taxon>Sordariomycetes</taxon>
        <taxon>Hypocreomycetidae</taxon>
        <taxon>Hypocreales</taxon>
        <taxon>Clavicipitaceae</taxon>
        <taxon>Pochonia</taxon>
    </lineage>
</organism>
<dbReference type="GeneID" id="28849515"/>
<protein>
    <submittedName>
        <fullName evidence="2">Uncharacterized protein</fullName>
    </submittedName>
</protein>